<dbReference type="RefSeq" id="WP_369790700.1">
    <property type="nucleotide sequence ID" value="NZ_CP165628.1"/>
</dbReference>
<evidence type="ECO:0000259" key="19">
    <source>
        <dbReference type="Pfam" id="PF00593"/>
    </source>
</evidence>
<dbReference type="Pfam" id="PF00593">
    <property type="entry name" value="TonB_dep_Rec_b-barrel"/>
    <property type="match status" value="1"/>
</dbReference>
<feature type="domain" description="TonB-dependent receptor plug" evidence="20">
    <location>
        <begin position="105"/>
        <end position="200"/>
    </location>
</feature>
<accession>A0AB39VXI0</accession>
<keyword evidence="12 21" id="KW-0675">Receptor</keyword>
<evidence type="ECO:0000256" key="3">
    <source>
        <dbReference type="ARBA" id="ARBA00022448"/>
    </source>
</evidence>
<evidence type="ECO:0000256" key="17">
    <source>
        <dbReference type="RuleBase" id="RU003357"/>
    </source>
</evidence>
<keyword evidence="7 18" id="KW-0732">Signal</keyword>
<evidence type="ECO:0000256" key="18">
    <source>
        <dbReference type="SAM" id="SignalP"/>
    </source>
</evidence>
<dbReference type="GO" id="GO:0015344">
    <property type="term" value="F:siderophore uptake transmembrane transporter activity"/>
    <property type="evidence" value="ECO:0007669"/>
    <property type="project" value="TreeGrafter"/>
</dbReference>
<evidence type="ECO:0000256" key="1">
    <source>
        <dbReference type="ARBA" id="ARBA00004571"/>
    </source>
</evidence>
<keyword evidence="6 14" id="KW-0812">Transmembrane</keyword>
<reference evidence="21" key="1">
    <citation type="submission" date="2024-07" db="EMBL/GenBank/DDBJ databases">
        <authorList>
            <person name="Biller S.J."/>
        </authorList>
    </citation>
    <scope>NUCLEOTIDE SEQUENCE</scope>
    <source>
        <strain evidence="21">WC2420</strain>
    </source>
</reference>
<evidence type="ECO:0000313" key="21">
    <source>
        <dbReference type="EMBL" id="XDU74553.1"/>
    </source>
</evidence>
<dbReference type="InterPro" id="IPR000531">
    <property type="entry name" value="Beta-barrel_TonB"/>
</dbReference>
<feature type="short sequence motif" description="TonB C-terminal box" evidence="16">
    <location>
        <begin position="741"/>
        <end position="758"/>
    </location>
</feature>
<comment type="subcellular location">
    <subcellularLocation>
        <location evidence="1 14">Cell outer membrane</location>
        <topology evidence="1 14">Multi-pass membrane protein</topology>
    </subcellularLocation>
</comment>
<dbReference type="GO" id="GO:0015891">
    <property type="term" value="P:siderophore transport"/>
    <property type="evidence" value="ECO:0007669"/>
    <property type="project" value="InterPro"/>
</dbReference>
<dbReference type="Pfam" id="PF07715">
    <property type="entry name" value="Plug"/>
    <property type="match status" value="1"/>
</dbReference>
<dbReference type="PANTHER" id="PTHR32552:SF82">
    <property type="entry name" value="FCUA PROTEIN"/>
    <property type="match status" value="1"/>
</dbReference>
<keyword evidence="3 14" id="KW-0813">Transport</keyword>
<dbReference type="AlphaFoldDB" id="A0AB39VXI0"/>
<keyword evidence="11 14" id="KW-0472">Membrane</keyword>
<name>A0AB39VXI0_9GAMM</name>
<dbReference type="SUPFAM" id="SSF56935">
    <property type="entry name" value="Porins"/>
    <property type="match status" value="1"/>
</dbReference>
<dbReference type="PROSITE" id="PS01156">
    <property type="entry name" value="TONB_DEPENDENT_REC_2"/>
    <property type="match status" value="1"/>
</dbReference>
<feature type="domain" description="TonB-dependent receptor-like beta-barrel" evidence="19">
    <location>
        <begin position="277"/>
        <end position="728"/>
    </location>
</feature>
<keyword evidence="4 14" id="KW-1134">Transmembrane beta strand</keyword>
<proteinExistence type="inferred from homology"/>
<protein>
    <submittedName>
        <fullName evidence="21">TonB-dependent receptor</fullName>
    </submittedName>
</protein>
<dbReference type="InterPro" id="IPR039426">
    <property type="entry name" value="TonB-dep_rcpt-like"/>
</dbReference>
<keyword evidence="9" id="KW-0406">Ion transport</keyword>
<evidence type="ECO:0000256" key="4">
    <source>
        <dbReference type="ARBA" id="ARBA00022452"/>
    </source>
</evidence>
<evidence type="ECO:0000256" key="6">
    <source>
        <dbReference type="ARBA" id="ARBA00022692"/>
    </source>
</evidence>
<keyword evidence="8" id="KW-0408">Iron</keyword>
<organism evidence="21">
    <name type="scientific">Rouxiella sp. WC2420</name>
    <dbReference type="NCBI Taxonomy" id="3234145"/>
    <lineage>
        <taxon>Bacteria</taxon>
        <taxon>Pseudomonadati</taxon>
        <taxon>Pseudomonadota</taxon>
        <taxon>Gammaproteobacteria</taxon>
        <taxon>Enterobacterales</taxon>
        <taxon>Yersiniaceae</taxon>
        <taxon>Rouxiella</taxon>
    </lineage>
</organism>
<evidence type="ECO:0000256" key="14">
    <source>
        <dbReference type="PROSITE-ProRule" id="PRU01360"/>
    </source>
</evidence>
<dbReference type="CDD" id="cd01347">
    <property type="entry name" value="ligand_gated_channel"/>
    <property type="match status" value="1"/>
</dbReference>
<evidence type="ECO:0000256" key="15">
    <source>
        <dbReference type="PROSITE-ProRule" id="PRU10143"/>
    </source>
</evidence>
<evidence type="ECO:0000256" key="16">
    <source>
        <dbReference type="PROSITE-ProRule" id="PRU10144"/>
    </source>
</evidence>
<keyword evidence="13 14" id="KW-0998">Cell outer membrane</keyword>
<dbReference type="GO" id="GO:0009279">
    <property type="term" value="C:cell outer membrane"/>
    <property type="evidence" value="ECO:0007669"/>
    <property type="project" value="UniProtKB-SubCell"/>
</dbReference>
<dbReference type="GO" id="GO:0038023">
    <property type="term" value="F:signaling receptor activity"/>
    <property type="evidence" value="ECO:0007669"/>
    <property type="project" value="InterPro"/>
</dbReference>
<evidence type="ECO:0000256" key="10">
    <source>
        <dbReference type="ARBA" id="ARBA00023077"/>
    </source>
</evidence>
<evidence type="ECO:0000256" key="11">
    <source>
        <dbReference type="ARBA" id="ARBA00023136"/>
    </source>
</evidence>
<evidence type="ECO:0000256" key="2">
    <source>
        <dbReference type="ARBA" id="ARBA00009810"/>
    </source>
</evidence>
<feature type="signal peptide" evidence="18">
    <location>
        <begin position="1"/>
        <end position="35"/>
    </location>
</feature>
<feature type="chain" id="PRO_5044187668" evidence="18">
    <location>
        <begin position="36"/>
        <end position="758"/>
    </location>
</feature>
<comment type="similarity">
    <text evidence="2 14 17">Belongs to the TonB-dependent receptor family.</text>
</comment>
<dbReference type="Gene3D" id="2.170.130.10">
    <property type="entry name" value="TonB-dependent receptor, plug domain"/>
    <property type="match status" value="1"/>
</dbReference>
<dbReference type="PROSITE" id="PS00430">
    <property type="entry name" value="TONB_DEPENDENT_REC_1"/>
    <property type="match status" value="1"/>
</dbReference>
<sequence>MHEQNKAARGKISRRTLLSISISTALTLSSVPVLAANVDNTATVVFPIAKTVSPAKTATSNAGDTITVTASPTAFKSGGDQLVPAYLDGGFANGGRLGILGEQSAQNVPFSIVSYTSKLIQDQQSRTLGDVLNNDASVQTGYGYGNYAETFVIRGFPLDGEDIAYGGLYGILPRQVVPMELAERVELLKGSSAFLNGVPPGGTGVGGSVNIEPKHATDEPINRVSVDYNAKSQIGGALDVGRRFGDNNQFGVRVNMVHREGDTAIDNEKKRLTMGTVGLDYRSDRFRTSFDFGVTRQTIHGGRPVVYLGSATEIPDAPKATSNYGQKWAYTDMTNEFGLLKAEYDLSDNWTVYAAGGANHDHEDGIYSSPTLTDNSGDTKMSRMTVPYRADSISGQAGIRGKFDTGFITHHVNLGVTSLYRKTRSAYTLSGTTISSNLYDPIAVDVQPTTLYSGGNMSDPGVTNRTRSQGVMLSDTLSVLDGRGQLIAGLRRQNVMVMNYNYDGSESSSFDQTKVTPAVGLVIKPWEHISFYANHIEALQAGETAGTTYGGVAVTNGGQVSGIETSKQNEVGVKADFGRVATSLALFEIKKPIGMYTLEGDSYTFGNYGEERNRGIEWNFFGEPVLGVRINGSATLMNPDVTKTQSGTYNGNDAVGVPRYQWVLGGEWDLPGLTGVTATSKLIRTGSQYADEANTLKVDAWTRLDVGLRYTMPLKDSTLTWRATMENVTNEKYWASATGGYLTQGDPREFKLSATYDF</sequence>
<evidence type="ECO:0000256" key="8">
    <source>
        <dbReference type="ARBA" id="ARBA00023004"/>
    </source>
</evidence>
<evidence type="ECO:0000256" key="9">
    <source>
        <dbReference type="ARBA" id="ARBA00023065"/>
    </source>
</evidence>
<dbReference type="PANTHER" id="PTHR32552">
    <property type="entry name" value="FERRICHROME IRON RECEPTOR-RELATED"/>
    <property type="match status" value="1"/>
</dbReference>
<dbReference type="Gene3D" id="2.40.170.20">
    <property type="entry name" value="TonB-dependent receptor, beta-barrel domain"/>
    <property type="match status" value="1"/>
</dbReference>
<dbReference type="InterPro" id="IPR010917">
    <property type="entry name" value="TonB_rcpt_CS"/>
</dbReference>
<evidence type="ECO:0000256" key="5">
    <source>
        <dbReference type="ARBA" id="ARBA00022496"/>
    </source>
</evidence>
<gene>
    <name evidence="21" type="ORF">AB3G37_10935</name>
</gene>
<dbReference type="InterPro" id="IPR012910">
    <property type="entry name" value="Plug_dom"/>
</dbReference>
<feature type="short sequence motif" description="TonB box" evidence="15">
    <location>
        <begin position="65"/>
        <end position="71"/>
    </location>
</feature>
<dbReference type="InterPro" id="IPR036942">
    <property type="entry name" value="Beta-barrel_TonB_sf"/>
</dbReference>
<dbReference type="InterPro" id="IPR037066">
    <property type="entry name" value="Plug_dom_sf"/>
</dbReference>
<dbReference type="NCBIfam" id="TIGR01783">
    <property type="entry name" value="TonB-siderophor"/>
    <property type="match status" value="1"/>
</dbReference>
<evidence type="ECO:0000256" key="12">
    <source>
        <dbReference type="ARBA" id="ARBA00023170"/>
    </source>
</evidence>
<evidence type="ECO:0000259" key="20">
    <source>
        <dbReference type="Pfam" id="PF07715"/>
    </source>
</evidence>
<dbReference type="InterPro" id="IPR010916">
    <property type="entry name" value="TonB_box_CS"/>
</dbReference>
<dbReference type="InterPro" id="IPR010105">
    <property type="entry name" value="TonB_sidphr_rcpt"/>
</dbReference>
<evidence type="ECO:0000256" key="13">
    <source>
        <dbReference type="ARBA" id="ARBA00023237"/>
    </source>
</evidence>
<keyword evidence="10 15" id="KW-0798">TonB box</keyword>
<keyword evidence="5" id="KW-0410">Iron transport</keyword>
<dbReference type="PROSITE" id="PS52016">
    <property type="entry name" value="TONB_DEPENDENT_REC_3"/>
    <property type="match status" value="1"/>
</dbReference>
<dbReference type="EMBL" id="CP165628">
    <property type="protein sequence ID" value="XDU74553.1"/>
    <property type="molecule type" value="Genomic_DNA"/>
</dbReference>
<evidence type="ECO:0000256" key="7">
    <source>
        <dbReference type="ARBA" id="ARBA00022729"/>
    </source>
</evidence>